<dbReference type="Proteomes" id="UP000746690">
    <property type="component" value="Unassembled WGS sequence"/>
</dbReference>
<evidence type="ECO:0000313" key="2">
    <source>
        <dbReference type="Proteomes" id="UP000746690"/>
    </source>
</evidence>
<protein>
    <submittedName>
        <fullName evidence="1">Uncharacterized protein</fullName>
    </submittedName>
</protein>
<name>A0ABX1RZ88_9FLAO</name>
<comment type="caution">
    <text evidence="1">The sequence shown here is derived from an EMBL/GenBank/DDBJ whole genome shotgun (WGS) entry which is preliminary data.</text>
</comment>
<organism evidence="1 2">
    <name type="scientific">Flavivirga algicola</name>
    <dbReference type="NCBI Taxonomy" id="2729136"/>
    <lineage>
        <taxon>Bacteria</taxon>
        <taxon>Pseudomonadati</taxon>
        <taxon>Bacteroidota</taxon>
        <taxon>Flavobacteriia</taxon>
        <taxon>Flavobacteriales</taxon>
        <taxon>Flavobacteriaceae</taxon>
        <taxon>Flavivirga</taxon>
    </lineage>
</organism>
<evidence type="ECO:0000313" key="1">
    <source>
        <dbReference type="EMBL" id="NMH87655.1"/>
    </source>
</evidence>
<dbReference type="EMBL" id="JABBHF010000004">
    <property type="protein sequence ID" value="NMH87655.1"/>
    <property type="molecule type" value="Genomic_DNA"/>
</dbReference>
<sequence>MTNYYANKRAQLNGDHEVHTGECLFLPHDKNRKHLGEFGNCHDAVKEAKKHYSLVNGCYYCSKDCHTF</sequence>
<reference evidence="1 2" key="1">
    <citation type="submission" date="2020-04" db="EMBL/GenBank/DDBJ databases">
        <title>A Flavivirga sp. nov.</title>
        <authorList>
            <person name="Sun X."/>
        </authorList>
    </citation>
    <scope>NUCLEOTIDE SEQUENCE [LARGE SCALE GENOMIC DNA]</scope>
    <source>
        <strain evidence="1 2">Y03</strain>
    </source>
</reference>
<keyword evidence="2" id="KW-1185">Reference proteome</keyword>
<gene>
    <name evidence="1" type="ORF">HHX25_09080</name>
</gene>
<accession>A0ABX1RZ88</accession>
<dbReference type="RefSeq" id="WP_169672358.1">
    <property type="nucleotide sequence ID" value="NZ_JABBHF010000004.1"/>
</dbReference>
<proteinExistence type="predicted"/>